<feature type="transmembrane region" description="Helical" evidence="7">
    <location>
        <begin position="147"/>
        <end position="166"/>
    </location>
</feature>
<dbReference type="STRING" id="1618387.UW44_C0005G0084"/>
<dbReference type="Pfam" id="PF02254">
    <property type="entry name" value="TrkA_N"/>
    <property type="match status" value="1"/>
</dbReference>
<dbReference type="GO" id="GO:1902600">
    <property type="term" value="P:proton transmembrane transport"/>
    <property type="evidence" value="ECO:0007669"/>
    <property type="project" value="InterPro"/>
</dbReference>
<feature type="domain" description="RCK N-terminal" evidence="8">
    <location>
        <begin position="400"/>
        <end position="517"/>
    </location>
</feature>
<evidence type="ECO:0000256" key="6">
    <source>
        <dbReference type="ARBA" id="ARBA00023136"/>
    </source>
</evidence>
<dbReference type="AlphaFoldDB" id="A0A0G1K6T9"/>
<reference evidence="9 10" key="1">
    <citation type="journal article" date="2015" name="Nature">
        <title>rRNA introns, odd ribosomes, and small enigmatic genomes across a large radiation of phyla.</title>
        <authorList>
            <person name="Brown C.T."/>
            <person name="Hug L.A."/>
            <person name="Thomas B.C."/>
            <person name="Sharon I."/>
            <person name="Castelle C.J."/>
            <person name="Singh A."/>
            <person name="Wilkins M.J."/>
            <person name="Williams K.H."/>
            <person name="Banfield J.F."/>
        </authorList>
    </citation>
    <scope>NUCLEOTIDE SEQUENCE [LARGE SCALE GENOMIC DNA]</scope>
</reference>
<feature type="transmembrane region" description="Helical" evidence="7">
    <location>
        <begin position="350"/>
        <end position="371"/>
    </location>
</feature>
<dbReference type="Proteomes" id="UP000034006">
    <property type="component" value="Unassembled WGS sequence"/>
</dbReference>
<evidence type="ECO:0000259" key="8">
    <source>
        <dbReference type="PROSITE" id="PS51201"/>
    </source>
</evidence>
<evidence type="ECO:0000313" key="10">
    <source>
        <dbReference type="Proteomes" id="UP000034006"/>
    </source>
</evidence>
<feature type="transmembrane region" description="Helical" evidence="7">
    <location>
        <begin position="53"/>
        <end position="73"/>
    </location>
</feature>
<comment type="caution">
    <text evidence="9">The sequence shown here is derived from an EMBL/GenBank/DDBJ whole genome shotgun (WGS) entry which is preliminary data.</text>
</comment>
<comment type="similarity">
    <text evidence="2">Belongs to the monovalent cation:proton antiporter 2 (CPA2) transporter (TC 2.A.37) family.</text>
</comment>
<organism evidence="9 10">
    <name type="scientific">Candidatus Collierbacteria bacterium GW2011_GWB2_44_22</name>
    <dbReference type="NCBI Taxonomy" id="1618387"/>
    <lineage>
        <taxon>Bacteria</taxon>
        <taxon>Candidatus Collieribacteriota</taxon>
    </lineage>
</organism>
<dbReference type="GO" id="GO:0016020">
    <property type="term" value="C:membrane"/>
    <property type="evidence" value="ECO:0007669"/>
    <property type="project" value="UniProtKB-SubCell"/>
</dbReference>
<feature type="transmembrane region" description="Helical" evidence="7">
    <location>
        <begin position="293"/>
        <end position="314"/>
    </location>
</feature>
<protein>
    <submittedName>
        <fullName evidence="9">Transporter, CPA2 family</fullName>
    </submittedName>
</protein>
<feature type="transmembrane region" description="Helical" evidence="7">
    <location>
        <begin position="214"/>
        <end position="233"/>
    </location>
</feature>
<evidence type="ECO:0000256" key="5">
    <source>
        <dbReference type="ARBA" id="ARBA00022989"/>
    </source>
</evidence>
<dbReference type="PANTHER" id="PTHR42751">
    <property type="entry name" value="SODIUM/HYDROGEN EXCHANGER FAMILY/TRKA DOMAIN PROTEIN"/>
    <property type="match status" value="1"/>
</dbReference>
<dbReference type="InterPro" id="IPR003148">
    <property type="entry name" value="RCK_N"/>
</dbReference>
<feature type="transmembrane region" description="Helical" evidence="7">
    <location>
        <begin position="186"/>
        <end position="207"/>
    </location>
</feature>
<evidence type="ECO:0000313" key="9">
    <source>
        <dbReference type="EMBL" id="KKT52042.1"/>
    </source>
</evidence>
<dbReference type="Pfam" id="PF00999">
    <property type="entry name" value="Na_H_Exchanger"/>
    <property type="match status" value="1"/>
</dbReference>
<feature type="transmembrane region" description="Helical" evidence="7">
    <location>
        <begin position="326"/>
        <end position="344"/>
    </location>
</feature>
<keyword evidence="6 7" id="KW-0472">Membrane</keyword>
<evidence type="ECO:0000256" key="4">
    <source>
        <dbReference type="ARBA" id="ARBA00022692"/>
    </source>
</evidence>
<keyword evidence="5 7" id="KW-1133">Transmembrane helix</keyword>
<feature type="transmembrane region" description="Helical" evidence="7">
    <location>
        <begin position="239"/>
        <end position="255"/>
    </location>
</feature>
<dbReference type="GO" id="GO:0015297">
    <property type="term" value="F:antiporter activity"/>
    <property type="evidence" value="ECO:0007669"/>
    <property type="project" value="InterPro"/>
</dbReference>
<feature type="transmembrane region" description="Helical" evidence="7">
    <location>
        <begin position="267"/>
        <end position="287"/>
    </location>
</feature>
<evidence type="ECO:0000256" key="2">
    <source>
        <dbReference type="ARBA" id="ARBA00005551"/>
    </source>
</evidence>
<dbReference type="Gene3D" id="3.40.50.720">
    <property type="entry name" value="NAD(P)-binding Rossmann-like Domain"/>
    <property type="match status" value="1"/>
</dbReference>
<feature type="transmembrane region" description="Helical" evidence="7">
    <location>
        <begin position="30"/>
        <end position="47"/>
    </location>
</feature>
<dbReference type="InterPro" id="IPR038770">
    <property type="entry name" value="Na+/solute_symporter_sf"/>
</dbReference>
<feature type="transmembrane region" description="Helical" evidence="7">
    <location>
        <begin position="6"/>
        <end position="25"/>
    </location>
</feature>
<name>A0A0G1K6T9_9BACT</name>
<dbReference type="PROSITE" id="PS51201">
    <property type="entry name" value="RCK_N"/>
    <property type="match status" value="1"/>
</dbReference>
<dbReference type="SUPFAM" id="SSF51735">
    <property type="entry name" value="NAD(P)-binding Rossmann-fold domains"/>
    <property type="match status" value="1"/>
</dbReference>
<comment type="subcellular location">
    <subcellularLocation>
        <location evidence="1">Membrane</location>
        <topology evidence="1">Multi-pass membrane protein</topology>
    </subcellularLocation>
</comment>
<dbReference type="EMBL" id="LCIH01000005">
    <property type="protein sequence ID" value="KKT52042.1"/>
    <property type="molecule type" value="Genomic_DNA"/>
</dbReference>
<accession>A0A0G1K6T9</accession>
<evidence type="ECO:0000256" key="7">
    <source>
        <dbReference type="SAM" id="Phobius"/>
    </source>
</evidence>
<keyword evidence="4 7" id="KW-0812">Transmembrane</keyword>
<dbReference type="GO" id="GO:0006813">
    <property type="term" value="P:potassium ion transport"/>
    <property type="evidence" value="ECO:0007669"/>
    <property type="project" value="InterPro"/>
</dbReference>
<evidence type="ECO:0000256" key="3">
    <source>
        <dbReference type="ARBA" id="ARBA00022448"/>
    </source>
</evidence>
<keyword evidence="3" id="KW-0813">Transport</keyword>
<dbReference type="InterPro" id="IPR036291">
    <property type="entry name" value="NAD(P)-bd_dom_sf"/>
</dbReference>
<dbReference type="Gene3D" id="1.20.1530.20">
    <property type="match status" value="1"/>
</dbReference>
<feature type="transmembrane region" description="Helical" evidence="7">
    <location>
        <begin position="85"/>
        <end position="110"/>
    </location>
</feature>
<proteinExistence type="inferred from homology"/>
<sequence length="559" mass="61031">MDVFLMNLMVVFSTAVILGIAFRLFKLPSIVGQVLAGFLVGLTGIIGNSSLDFMRLLSTLGITLLLFLVGLELNWRELKHVGSAVVKIFLCQTIFLIALFYFFSISILGFQPLNSFVLAIALSFSSTIVVIKILSEKRDLGSFSGKLTLGLLLLQDFLAIILLVLIPGLQNGFDLSGLSVLGMKLLILLLVINVAGHLIVGVIMKYLIRSTEDLILFSLLWFFVCLYFSVQILGLSAEIGGLLAGVSLSSGWAHYQIVSKVKTLRDIFLTLFFVLLGLEVGSSAVNWSLVFQITTLAIFGKFGVTQISCFLAGLKRKISFAVSLNMTQLSEFSLIVMSIGFSKGYWGNEIVSAVTVAGLLSMVLSTLLMLGTSSIYRFIAKVFPSVFKATERDSRVAGLKDHVILMGGDRTGRSILASLKKNGEKVLIVDFNPDVVKNLQNRGELAIFSDASDPDVLELTNLSAAKMVISTVKDIDDSMALLSLLKQKGITVPTIVDAESATQASELYKAGASYVIFPHFVSGLHLGLVMKKFGKDTDTLKKYKLRQNETLKEIYEGEF</sequence>
<evidence type="ECO:0000256" key="1">
    <source>
        <dbReference type="ARBA" id="ARBA00004141"/>
    </source>
</evidence>
<feature type="transmembrane region" description="Helical" evidence="7">
    <location>
        <begin position="116"/>
        <end position="135"/>
    </location>
</feature>
<dbReference type="PANTHER" id="PTHR42751:SF3">
    <property type="entry name" value="SODIUM_GLUTAMATE SYMPORTER"/>
    <property type="match status" value="1"/>
</dbReference>
<dbReference type="InterPro" id="IPR006153">
    <property type="entry name" value="Cation/H_exchanger_TM"/>
</dbReference>
<gene>
    <name evidence="9" type="ORF">UW44_C0005G0084</name>
</gene>